<name>A0ABQ7RVL4_PICAN</name>
<organism evidence="1 2">
    <name type="scientific">Pichia angusta</name>
    <name type="common">Yeast</name>
    <name type="synonym">Hansenula polymorpha</name>
    <dbReference type="NCBI Taxonomy" id="870730"/>
    <lineage>
        <taxon>Eukaryota</taxon>
        <taxon>Fungi</taxon>
        <taxon>Dikarya</taxon>
        <taxon>Ascomycota</taxon>
        <taxon>Saccharomycotina</taxon>
        <taxon>Pichiomycetes</taxon>
        <taxon>Pichiales</taxon>
        <taxon>Pichiaceae</taxon>
        <taxon>Ogataea</taxon>
    </lineage>
</organism>
<keyword evidence="2" id="KW-1185">Reference proteome</keyword>
<dbReference type="Proteomes" id="UP001197328">
    <property type="component" value="Unassembled WGS sequence"/>
</dbReference>
<protein>
    <submittedName>
        <fullName evidence="1">Uncharacterized protein</fullName>
    </submittedName>
</protein>
<evidence type="ECO:0000313" key="1">
    <source>
        <dbReference type="EMBL" id="KAG7848603.1"/>
    </source>
</evidence>
<comment type="caution">
    <text evidence="1">The sequence shown here is derived from an EMBL/GenBank/DDBJ whole genome shotgun (WGS) entry which is preliminary data.</text>
</comment>
<proteinExistence type="predicted"/>
<sequence length="126" mass="14581">MIEILGRNVQTLHFYTNAFSGLADLTTICSARCKNLQSQLWCNLGMISAMAAVVAYNNDYISGICGKDVYQWLKYMTAFASVRQYYQLWQSRLCNWWYWVHIRNAQRTLRAVAADTRRTKRGPTPA</sequence>
<gene>
    <name evidence="1" type="ORF">KL940_003458</name>
</gene>
<dbReference type="EMBL" id="JAHLVD010000008">
    <property type="protein sequence ID" value="KAG7848603.1"/>
    <property type="molecule type" value="Genomic_DNA"/>
</dbReference>
<reference evidence="1 2" key="1">
    <citation type="journal article" date="2021" name="G3 (Bethesda)">
        <title>Genomic diversity, chromosomal rearrangements, and interspecies hybridization in the ogataea polymorpha species complex.</title>
        <authorList>
            <person name="Hanson S.J."/>
            <person name="Cinneide E.O."/>
            <person name="Salzberg L.I."/>
            <person name="Wolfe K.H."/>
            <person name="McGowan J."/>
            <person name="Fitzpatrick D.A."/>
            <person name="Matlin K."/>
        </authorList>
    </citation>
    <scope>NUCLEOTIDE SEQUENCE [LARGE SCALE GENOMIC DNA]</scope>
    <source>
        <strain evidence="1">51-138</strain>
    </source>
</reference>
<evidence type="ECO:0000313" key="2">
    <source>
        <dbReference type="Proteomes" id="UP001197328"/>
    </source>
</evidence>
<accession>A0ABQ7RVL4</accession>